<comment type="caution">
    <text evidence="2">The sequence shown here is derived from an EMBL/GenBank/DDBJ whole genome shotgun (WGS) entry which is preliminary data.</text>
</comment>
<sequence length="70" mass="8041">MPSRFARKTISLSTVSSRARQRLDSDELIQYPKPTLRNQSPPDANQPKHPYVRRPSTQPPVCRHSGTRFP</sequence>
<keyword evidence="3" id="KW-1185">Reference proteome</keyword>
<organism evidence="2 3">
    <name type="scientific">Vanilla planifolia</name>
    <name type="common">Vanilla</name>
    <dbReference type="NCBI Taxonomy" id="51239"/>
    <lineage>
        <taxon>Eukaryota</taxon>
        <taxon>Viridiplantae</taxon>
        <taxon>Streptophyta</taxon>
        <taxon>Embryophyta</taxon>
        <taxon>Tracheophyta</taxon>
        <taxon>Spermatophyta</taxon>
        <taxon>Magnoliopsida</taxon>
        <taxon>Liliopsida</taxon>
        <taxon>Asparagales</taxon>
        <taxon>Orchidaceae</taxon>
        <taxon>Vanilloideae</taxon>
        <taxon>Vanilleae</taxon>
        <taxon>Vanilla</taxon>
    </lineage>
</organism>
<protein>
    <submittedName>
        <fullName evidence="2">Uncharacterized protein</fullName>
    </submittedName>
</protein>
<evidence type="ECO:0000313" key="3">
    <source>
        <dbReference type="Proteomes" id="UP000636800"/>
    </source>
</evidence>
<accession>A0A835QSX0</accession>
<evidence type="ECO:0000256" key="1">
    <source>
        <dbReference type="SAM" id="MobiDB-lite"/>
    </source>
</evidence>
<dbReference type="OrthoDB" id="1875751at2759"/>
<feature type="region of interest" description="Disordered" evidence="1">
    <location>
        <begin position="1"/>
        <end position="70"/>
    </location>
</feature>
<gene>
    <name evidence="2" type="ORF">HPP92_015104</name>
</gene>
<reference evidence="2 3" key="1">
    <citation type="journal article" date="2020" name="Nat. Food">
        <title>A phased Vanilla planifolia genome enables genetic improvement of flavour and production.</title>
        <authorList>
            <person name="Hasing T."/>
            <person name="Tang H."/>
            <person name="Brym M."/>
            <person name="Khazi F."/>
            <person name="Huang T."/>
            <person name="Chambers A.H."/>
        </authorList>
    </citation>
    <scope>NUCLEOTIDE SEQUENCE [LARGE SCALE GENOMIC DNA]</scope>
    <source>
        <tissue evidence="2">Leaf</tissue>
    </source>
</reference>
<evidence type="ECO:0000313" key="2">
    <source>
        <dbReference type="EMBL" id="KAG0473247.1"/>
    </source>
</evidence>
<dbReference type="Proteomes" id="UP000636800">
    <property type="component" value="Chromosome 7"/>
</dbReference>
<proteinExistence type="predicted"/>
<name>A0A835QSX0_VANPL</name>
<dbReference type="EMBL" id="JADCNL010000007">
    <property type="protein sequence ID" value="KAG0473247.1"/>
    <property type="molecule type" value="Genomic_DNA"/>
</dbReference>
<dbReference type="AlphaFoldDB" id="A0A835QSX0"/>